<sequence length="460" mass="53637">MSLQTTSETELVDNSSKPSVLINRIDIIDIIRGVALLGILILNIPYFSMEEYFTEPWNQDTSNTNFWVHAVNIVFFEGKMRALFSMVFGAGIILFTTNKEKAGKSATWLFYKRMIWLTLFGLAHAHLLLWMGDILYFYGLIGMLAFLFRKMKPKYLAMGVPIVAIIGFVANTLFMQNIRGEYLEYKEAVALQDAGNELGEKELAAMEAWEETRKDMIPNKEEVVEHTALMKGSYAEVASHVRPMAWDGQFKYLIFSIWDMLALMLLGIALYKWGFLTLKWTQSQYIKTIWIGYGIGLPLVIFSFVYNTVHFPNVETALAFYEIHSINWVSLIYDFQRILIMMAHVALVILIYQKGYFKLLMNGLRAVGQTAFTNYIMHSVICTLVFFGYGLNQYSEWEYYQLYYLVIGIWIFQLIVSPIWLKYFLFGPLEWLWRCLTYGRIQPFVKNLYAFILVYFLLYI</sequence>
<keyword evidence="1" id="KW-1133">Transmembrane helix</keyword>
<dbReference type="Proteomes" id="UP000192333">
    <property type="component" value="Chromosome I"/>
</dbReference>
<keyword evidence="4" id="KW-1185">Reference proteome</keyword>
<feature type="transmembrane region" description="Helical" evidence="1">
    <location>
        <begin position="129"/>
        <end position="148"/>
    </location>
</feature>
<dbReference type="InterPro" id="IPR007349">
    <property type="entry name" value="DUF418"/>
</dbReference>
<feature type="transmembrane region" description="Helical" evidence="1">
    <location>
        <begin position="326"/>
        <end position="352"/>
    </location>
</feature>
<feature type="transmembrane region" description="Helical" evidence="1">
    <location>
        <begin position="252"/>
        <end position="273"/>
    </location>
</feature>
<accession>A0A1W2HA00</accession>
<protein>
    <recommendedName>
        <fullName evidence="2">DUF418 domain-containing protein</fullName>
    </recommendedName>
</protein>
<dbReference type="PANTHER" id="PTHR30590">
    <property type="entry name" value="INNER MEMBRANE PROTEIN"/>
    <property type="match status" value="1"/>
</dbReference>
<keyword evidence="1" id="KW-0472">Membrane</keyword>
<proteinExistence type="predicted"/>
<feature type="transmembrane region" description="Helical" evidence="1">
    <location>
        <begin position="372"/>
        <end position="391"/>
    </location>
</feature>
<dbReference type="RefSeq" id="WP_084122164.1">
    <property type="nucleotide sequence ID" value="NZ_LT838813.1"/>
</dbReference>
<feature type="transmembrane region" description="Helical" evidence="1">
    <location>
        <begin position="285"/>
        <end position="306"/>
    </location>
</feature>
<dbReference type="PANTHER" id="PTHR30590:SF2">
    <property type="entry name" value="INNER MEMBRANE PROTEIN"/>
    <property type="match status" value="1"/>
</dbReference>
<dbReference type="AlphaFoldDB" id="A0A1W2HA00"/>
<dbReference type="EMBL" id="LT838813">
    <property type="protein sequence ID" value="SMD45376.1"/>
    <property type="molecule type" value="Genomic_DNA"/>
</dbReference>
<reference evidence="4" key="1">
    <citation type="submission" date="2017-04" db="EMBL/GenBank/DDBJ databases">
        <authorList>
            <person name="Varghese N."/>
            <person name="Submissions S."/>
        </authorList>
    </citation>
    <scope>NUCLEOTIDE SEQUENCE [LARGE SCALE GENOMIC DNA]</scope>
    <source>
        <strain evidence="4">DSM 16537</strain>
    </source>
</reference>
<organism evidence="3 4">
    <name type="scientific">Aquiflexum balticum DSM 16537</name>
    <dbReference type="NCBI Taxonomy" id="758820"/>
    <lineage>
        <taxon>Bacteria</taxon>
        <taxon>Pseudomonadati</taxon>
        <taxon>Bacteroidota</taxon>
        <taxon>Cytophagia</taxon>
        <taxon>Cytophagales</taxon>
        <taxon>Cyclobacteriaceae</taxon>
        <taxon>Aquiflexum</taxon>
    </lineage>
</organism>
<evidence type="ECO:0000259" key="2">
    <source>
        <dbReference type="Pfam" id="PF04235"/>
    </source>
</evidence>
<dbReference type="Pfam" id="PF04235">
    <property type="entry name" value="DUF418"/>
    <property type="match status" value="1"/>
</dbReference>
<feature type="transmembrane region" description="Helical" evidence="1">
    <location>
        <begin position="155"/>
        <end position="174"/>
    </location>
</feature>
<feature type="transmembrane region" description="Helical" evidence="1">
    <location>
        <begin position="437"/>
        <end position="458"/>
    </location>
</feature>
<evidence type="ECO:0000313" key="4">
    <source>
        <dbReference type="Proteomes" id="UP000192333"/>
    </source>
</evidence>
<dbReference type="STRING" id="758820.SAMN00777080_4025"/>
<feature type="transmembrane region" description="Helical" evidence="1">
    <location>
        <begin position="106"/>
        <end position="123"/>
    </location>
</feature>
<keyword evidence="1" id="KW-0812">Transmembrane</keyword>
<dbReference type="InterPro" id="IPR052529">
    <property type="entry name" value="Bact_Transport_Assoc"/>
</dbReference>
<evidence type="ECO:0000256" key="1">
    <source>
        <dbReference type="SAM" id="Phobius"/>
    </source>
</evidence>
<evidence type="ECO:0000313" key="3">
    <source>
        <dbReference type="EMBL" id="SMD45376.1"/>
    </source>
</evidence>
<dbReference type="OrthoDB" id="9807744at2"/>
<feature type="transmembrane region" description="Helical" evidence="1">
    <location>
        <begin position="403"/>
        <end position="425"/>
    </location>
</feature>
<name>A0A1W2HA00_9BACT</name>
<feature type="transmembrane region" description="Helical" evidence="1">
    <location>
        <begin position="27"/>
        <end position="46"/>
    </location>
</feature>
<feature type="transmembrane region" description="Helical" evidence="1">
    <location>
        <begin position="66"/>
        <end position="94"/>
    </location>
</feature>
<feature type="domain" description="DUF418" evidence="2">
    <location>
        <begin position="270"/>
        <end position="439"/>
    </location>
</feature>
<gene>
    <name evidence="3" type="ORF">SAMN00777080_4025</name>
</gene>